<keyword evidence="2" id="KW-0812">Transmembrane</keyword>
<evidence type="ECO:0000256" key="1">
    <source>
        <dbReference type="SAM" id="MobiDB-lite"/>
    </source>
</evidence>
<dbReference type="AlphaFoldDB" id="A0A8X7ZPF5"/>
<protein>
    <submittedName>
        <fullName evidence="3">Uncharacterized protein</fullName>
    </submittedName>
</protein>
<evidence type="ECO:0000313" key="4">
    <source>
        <dbReference type="Proteomes" id="UP000886885"/>
    </source>
</evidence>
<keyword evidence="2" id="KW-1133">Transmembrane helix</keyword>
<evidence type="ECO:0000256" key="2">
    <source>
        <dbReference type="SAM" id="Phobius"/>
    </source>
</evidence>
<accession>A0A8X7ZPF5</accession>
<dbReference type="PROSITE" id="PS51257">
    <property type="entry name" value="PROKAR_LIPOPROTEIN"/>
    <property type="match status" value="1"/>
</dbReference>
<feature type="transmembrane region" description="Helical" evidence="2">
    <location>
        <begin position="67"/>
        <end position="85"/>
    </location>
</feature>
<sequence>MKRKLDRLSFVVYSPWGFSCEGLVLFLLMNKVNICNLLHVFEVLLFRPGVFLDSERGFLSFVRKSQLFDLNSYVIVLLINVLLIADPSFLNDLLKNLMPWNIFLTFVFSLLNGFNTGKIGKKTMQRSMLIAHREMMPHSRQRRWQCWPAARSGVQIPRTVTSDHKGSPATLRKGRMVLRDDDFPMDYSWQATRSMSLSRSCKFGDTNGKESISGTRSSTETAFLGKDNRENFPSSSSTSFPVHRKMFRQNPG</sequence>
<feature type="compositionally biased region" description="Basic residues" evidence="1">
    <location>
        <begin position="242"/>
        <end position="252"/>
    </location>
</feature>
<reference evidence="3" key="1">
    <citation type="journal article" date="2020" name="bioRxiv">
        <title>Hybrid origin of Populus tomentosa Carr. identified through genome sequencing and phylogenomic analysis.</title>
        <authorList>
            <person name="An X."/>
            <person name="Gao K."/>
            <person name="Chen Z."/>
            <person name="Li J."/>
            <person name="Yang X."/>
            <person name="Yang X."/>
            <person name="Zhou J."/>
            <person name="Guo T."/>
            <person name="Zhao T."/>
            <person name="Huang S."/>
            <person name="Miao D."/>
            <person name="Khan W.U."/>
            <person name="Rao P."/>
            <person name="Ye M."/>
            <person name="Lei B."/>
            <person name="Liao W."/>
            <person name="Wang J."/>
            <person name="Ji L."/>
            <person name="Li Y."/>
            <person name="Guo B."/>
            <person name="Mustafa N.S."/>
            <person name="Li S."/>
            <person name="Yun Q."/>
            <person name="Keller S.R."/>
            <person name="Mao J."/>
            <person name="Zhang R."/>
            <person name="Strauss S.H."/>
        </authorList>
    </citation>
    <scope>NUCLEOTIDE SEQUENCE</scope>
    <source>
        <strain evidence="3">GM15</strain>
        <tissue evidence="3">Leaf</tissue>
    </source>
</reference>
<name>A0A8X7ZPF5_POPTO</name>
<comment type="caution">
    <text evidence="3">The sequence shown here is derived from an EMBL/GenBank/DDBJ whole genome shotgun (WGS) entry which is preliminary data.</text>
</comment>
<proteinExistence type="predicted"/>
<organism evidence="3 4">
    <name type="scientific">Populus tomentosa</name>
    <name type="common">Chinese white poplar</name>
    <dbReference type="NCBI Taxonomy" id="118781"/>
    <lineage>
        <taxon>Eukaryota</taxon>
        <taxon>Viridiplantae</taxon>
        <taxon>Streptophyta</taxon>
        <taxon>Embryophyta</taxon>
        <taxon>Tracheophyta</taxon>
        <taxon>Spermatophyta</taxon>
        <taxon>Magnoliopsida</taxon>
        <taxon>eudicotyledons</taxon>
        <taxon>Gunneridae</taxon>
        <taxon>Pentapetalae</taxon>
        <taxon>rosids</taxon>
        <taxon>fabids</taxon>
        <taxon>Malpighiales</taxon>
        <taxon>Salicaceae</taxon>
        <taxon>Saliceae</taxon>
        <taxon>Populus</taxon>
    </lineage>
</organism>
<dbReference type="Proteomes" id="UP000886885">
    <property type="component" value="Chromosome 6A"/>
</dbReference>
<dbReference type="EMBL" id="JAAWWB010000011">
    <property type="protein sequence ID" value="KAG6772710.1"/>
    <property type="molecule type" value="Genomic_DNA"/>
</dbReference>
<dbReference type="OrthoDB" id="10561334at2759"/>
<gene>
    <name evidence="3" type="ORF">POTOM_024129</name>
</gene>
<keyword evidence="4" id="KW-1185">Reference proteome</keyword>
<evidence type="ECO:0000313" key="3">
    <source>
        <dbReference type="EMBL" id="KAG6772710.1"/>
    </source>
</evidence>
<feature type="compositionally biased region" description="Polar residues" evidence="1">
    <location>
        <begin position="231"/>
        <end position="240"/>
    </location>
</feature>
<feature type="region of interest" description="Disordered" evidence="1">
    <location>
        <begin position="204"/>
        <end position="252"/>
    </location>
</feature>
<feature type="transmembrane region" description="Helical" evidence="2">
    <location>
        <begin position="97"/>
        <end position="114"/>
    </location>
</feature>
<feature type="compositionally biased region" description="Polar residues" evidence="1">
    <location>
        <begin position="209"/>
        <end position="221"/>
    </location>
</feature>
<keyword evidence="2" id="KW-0472">Membrane</keyword>